<reference evidence="6 7" key="1">
    <citation type="submission" date="2022-05" db="EMBL/GenBank/DDBJ databases">
        <title>A multi-omics perspective on studying reproductive biology in Daphnia sinensis.</title>
        <authorList>
            <person name="Jia J."/>
        </authorList>
    </citation>
    <scope>NUCLEOTIDE SEQUENCE [LARGE SCALE GENOMIC DNA]</scope>
    <source>
        <strain evidence="6 7">WSL</strain>
    </source>
</reference>
<dbReference type="AlphaFoldDB" id="A0AAD5LEV3"/>
<comment type="subcellular location">
    <subcellularLocation>
        <location evidence="5">Membrane</location>
        <topology evidence="5">Single-pass membrane protein</topology>
    </subcellularLocation>
</comment>
<feature type="chain" id="PRO_5041781107" description="UDP-glucuronosyltransferase" evidence="5">
    <location>
        <begin position="23"/>
        <end position="526"/>
    </location>
</feature>
<accession>A0AAD5LEV3</accession>
<keyword evidence="5" id="KW-0732">Signal</keyword>
<evidence type="ECO:0000256" key="4">
    <source>
        <dbReference type="RuleBase" id="RU003718"/>
    </source>
</evidence>
<protein>
    <recommendedName>
        <fullName evidence="5">UDP-glucuronosyltransferase</fullName>
        <ecNumber evidence="5">2.4.1.17</ecNumber>
    </recommendedName>
</protein>
<keyword evidence="5" id="KW-0472">Membrane</keyword>
<sequence>MSSSYYSAIALSFLLWLSLASSHNILVFMPFGSHSHKATLIPLVQGLLERNHSVTFITNQESTDLRYHKMMYNLDEVVVPNLNYSMLDPESAEQNFFELAAQHSIRSQLKIFRHLSSQIDKVLEYTYTDAGVQSVLRHGRFDLVLLSQVVSYAGYPLAWHFRCPFILSSPNVLMTDSAYLLGDSEHTEYVPFFLMAMTDKMNLAQRVINTIITHLLNFFQDTFIFPRIQPTIEKYFPGAPSLIEMKANISAAFANTHPAFSYPRAYPPGVVELGGIHCRPAKPLARYIEEFVSGSGNDGFILFGVGSIIPMDEMPRPMLDVFIRVFSRLRQRVVWQWKGVNKPANLSDNILLLDWLPQQDLLGHKKCRLFLTHGGLLSTQEAIYHGVPVLGLPFISDQLLNMDKAVRDGYALQLRWNQIEEKLLHRTIRQLIYKDTYLSNVKRRQSLLHDQSETPLERGLYWTEYIARHKGAKHLQLGSRDLNRFQRSLVDVYLVLATVSGLFIFACWCCLRRFEFFIRFIKLDLF</sequence>
<organism evidence="6 7">
    <name type="scientific">Daphnia sinensis</name>
    <dbReference type="NCBI Taxonomy" id="1820382"/>
    <lineage>
        <taxon>Eukaryota</taxon>
        <taxon>Metazoa</taxon>
        <taxon>Ecdysozoa</taxon>
        <taxon>Arthropoda</taxon>
        <taxon>Crustacea</taxon>
        <taxon>Branchiopoda</taxon>
        <taxon>Diplostraca</taxon>
        <taxon>Cladocera</taxon>
        <taxon>Anomopoda</taxon>
        <taxon>Daphniidae</taxon>
        <taxon>Daphnia</taxon>
        <taxon>Daphnia similis group</taxon>
    </lineage>
</organism>
<dbReference type="GO" id="GO:0016020">
    <property type="term" value="C:membrane"/>
    <property type="evidence" value="ECO:0007669"/>
    <property type="project" value="UniProtKB-SubCell"/>
</dbReference>
<dbReference type="FunFam" id="3.40.50.2000:FF:000050">
    <property type="entry name" value="UDP-glucuronosyltransferase"/>
    <property type="match status" value="1"/>
</dbReference>
<comment type="catalytic activity">
    <reaction evidence="5">
        <text>glucuronate acceptor + UDP-alpha-D-glucuronate = acceptor beta-D-glucuronoside + UDP + H(+)</text>
        <dbReference type="Rhea" id="RHEA:21032"/>
        <dbReference type="ChEBI" id="CHEBI:15378"/>
        <dbReference type="ChEBI" id="CHEBI:58052"/>
        <dbReference type="ChEBI" id="CHEBI:58223"/>
        <dbReference type="ChEBI" id="CHEBI:132367"/>
        <dbReference type="ChEBI" id="CHEBI:132368"/>
        <dbReference type="EC" id="2.4.1.17"/>
    </reaction>
</comment>
<evidence type="ECO:0000256" key="1">
    <source>
        <dbReference type="ARBA" id="ARBA00009995"/>
    </source>
</evidence>
<comment type="caution">
    <text evidence="6">The sequence shown here is derived from an EMBL/GenBank/DDBJ whole genome shotgun (WGS) entry which is preliminary data.</text>
</comment>
<dbReference type="InterPro" id="IPR035595">
    <property type="entry name" value="UDP_glycos_trans_CS"/>
</dbReference>
<keyword evidence="2 4" id="KW-0328">Glycosyltransferase</keyword>
<dbReference type="CDD" id="cd03784">
    <property type="entry name" value="GT1_Gtf-like"/>
    <property type="match status" value="1"/>
</dbReference>
<name>A0AAD5LEV3_9CRUS</name>
<proteinExistence type="inferred from homology"/>
<dbReference type="SUPFAM" id="SSF53756">
    <property type="entry name" value="UDP-Glycosyltransferase/glycogen phosphorylase"/>
    <property type="match status" value="1"/>
</dbReference>
<evidence type="ECO:0000256" key="3">
    <source>
        <dbReference type="ARBA" id="ARBA00022679"/>
    </source>
</evidence>
<dbReference type="InterPro" id="IPR050271">
    <property type="entry name" value="UDP-glycosyltransferase"/>
</dbReference>
<evidence type="ECO:0000256" key="5">
    <source>
        <dbReference type="RuleBase" id="RU362059"/>
    </source>
</evidence>
<keyword evidence="7" id="KW-1185">Reference proteome</keyword>
<evidence type="ECO:0000256" key="2">
    <source>
        <dbReference type="ARBA" id="ARBA00022676"/>
    </source>
</evidence>
<gene>
    <name evidence="6" type="ORF">GHT06_018972</name>
</gene>
<keyword evidence="5" id="KW-1133">Transmembrane helix</keyword>
<dbReference type="Proteomes" id="UP000820818">
    <property type="component" value="Linkage Group LG7"/>
</dbReference>
<dbReference type="Pfam" id="PF00201">
    <property type="entry name" value="UDPGT"/>
    <property type="match status" value="1"/>
</dbReference>
<keyword evidence="3 4" id="KW-0808">Transferase</keyword>
<dbReference type="EC" id="2.4.1.17" evidence="5"/>
<dbReference type="EMBL" id="WJBH02000007">
    <property type="protein sequence ID" value="KAI9556398.1"/>
    <property type="molecule type" value="Genomic_DNA"/>
</dbReference>
<evidence type="ECO:0000313" key="6">
    <source>
        <dbReference type="EMBL" id="KAI9556398.1"/>
    </source>
</evidence>
<dbReference type="PANTHER" id="PTHR48043:SF159">
    <property type="entry name" value="EG:EG0003.4 PROTEIN-RELATED"/>
    <property type="match status" value="1"/>
</dbReference>
<dbReference type="PROSITE" id="PS00375">
    <property type="entry name" value="UDPGT"/>
    <property type="match status" value="1"/>
</dbReference>
<dbReference type="Gene3D" id="3.40.50.2000">
    <property type="entry name" value="Glycogen Phosphorylase B"/>
    <property type="match status" value="2"/>
</dbReference>
<feature type="signal peptide" evidence="5">
    <location>
        <begin position="1"/>
        <end position="22"/>
    </location>
</feature>
<keyword evidence="5" id="KW-0812">Transmembrane</keyword>
<dbReference type="GO" id="GO:0015020">
    <property type="term" value="F:glucuronosyltransferase activity"/>
    <property type="evidence" value="ECO:0007669"/>
    <property type="project" value="UniProtKB-EC"/>
</dbReference>
<dbReference type="InterPro" id="IPR002213">
    <property type="entry name" value="UDP_glucos_trans"/>
</dbReference>
<comment type="similarity">
    <text evidence="1 4">Belongs to the UDP-glycosyltransferase family.</text>
</comment>
<dbReference type="PANTHER" id="PTHR48043">
    <property type="entry name" value="EG:EG0003.4 PROTEIN-RELATED"/>
    <property type="match status" value="1"/>
</dbReference>
<feature type="transmembrane region" description="Helical" evidence="5">
    <location>
        <begin position="492"/>
        <end position="511"/>
    </location>
</feature>
<evidence type="ECO:0000313" key="7">
    <source>
        <dbReference type="Proteomes" id="UP000820818"/>
    </source>
</evidence>